<dbReference type="PANTHER" id="PTHR24198">
    <property type="entry name" value="ANKYRIN REPEAT AND PROTEIN KINASE DOMAIN-CONTAINING PROTEIN"/>
    <property type="match status" value="1"/>
</dbReference>
<dbReference type="PANTHER" id="PTHR24198:SF194">
    <property type="entry name" value="INVERSIN-A"/>
    <property type="match status" value="1"/>
</dbReference>
<reference evidence="4" key="1">
    <citation type="journal article" date="2020" name="J. Eukaryot. Microbiol.">
        <title>De novo Sequencing, Assembly and Annotation of the Transcriptome for the Free-Living Testate Amoeba Arcella intermedia.</title>
        <authorList>
            <person name="Ribeiro G.M."/>
            <person name="Porfirio-Sousa A.L."/>
            <person name="Maurer-Alcala X.X."/>
            <person name="Katz L.A."/>
            <person name="Lahr D.J.G."/>
        </authorList>
    </citation>
    <scope>NUCLEOTIDE SEQUENCE</scope>
</reference>
<keyword evidence="2 3" id="KW-0040">ANK repeat</keyword>
<name>A0A6B2LRY5_9EUKA</name>
<dbReference type="AlphaFoldDB" id="A0A6B2LRY5"/>
<sequence length="97" mass="10638">MNSTPLHYAVESNRVDVIILLLLSGADMYITEDRHNATPLQLAILNAHLDALQTLIANGFDVNYKNEVGKTALDTAIQNENYAALEILLSHGAFQSD</sequence>
<dbReference type="SMART" id="SM00248">
    <property type="entry name" value="ANK"/>
    <property type="match status" value="3"/>
</dbReference>
<dbReference type="InterPro" id="IPR036770">
    <property type="entry name" value="Ankyrin_rpt-contain_sf"/>
</dbReference>
<dbReference type="Gene3D" id="1.25.40.20">
    <property type="entry name" value="Ankyrin repeat-containing domain"/>
    <property type="match status" value="1"/>
</dbReference>
<dbReference type="InterPro" id="IPR002110">
    <property type="entry name" value="Ankyrin_rpt"/>
</dbReference>
<feature type="repeat" description="ANK" evidence="3">
    <location>
        <begin position="1"/>
        <end position="33"/>
    </location>
</feature>
<protein>
    <submittedName>
        <fullName evidence="4">Uncharacterized protein</fullName>
    </submittedName>
</protein>
<dbReference type="SUPFAM" id="SSF48403">
    <property type="entry name" value="Ankyrin repeat"/>
    <property type="match status" value="1"/>
</dbReference>
<dbReference type="PROSITE" id="PS50297">
    <property type="entry name" value="ANK_REP_REGION"/>
    <property type="match status" value="2"/>
</dbReference>
<keyword evidence="1" id="KW-0677">Repeat</keyword>
<organism evidence="4">
    <name type="scientific">Arcella intermedia</name>
    <dbReference type="NCBI Taxonomy" id="1963864"/>
    <lineage>
        <taxon>Eukaryota</taxon>
        <taxon>Amoebozoa</taxon>
        <taxon>Tubulinea</taxon>
        <taxon>Elardia</taxon>
        <taxon>Arcellinida</taxon>
        <taxon>Sphaerothecina</taxon>
        <taxon>Arcellidae</taxon>
        <taxon>Arcella</taxon>
    </lineage>
</organism>
<evidence type="ECO:0000256" key="2">
    <source>
        <dbReference type="ARBA" id="ARBA00023043"/>
    </source>
</evidence>
<feature type="repeat" description="ANK" evidence="3">
    <location>
        <begin position="35"/>
        <end position="67"/>
    </location>
</feature>
<evidence type="ECO:0000313" key="4">
    <source>
        <dbReference type="EMBL" id="NDV39627.1"/>
    </source>
</evidence>
<evidence type="ECO:0000256" key="3">
    <source>
        <dbReference type="PROSITE-ProRule" id="PRU00023"/>
    </source>
</evidence>
<dbReference type="Pfam" id="PF12796">
    <property type="entry name" value="Ank_2"/>
    <property type="match status" value="1"/>
</dbReference>
<dbReference type="PROSITE" id="PS50088">
    <property type="entry name" value="ANK_REPEAT"/>
    <property type="match status" value="2"/>
</dbReference>
<accession>A0A6B2LRY5</accession>
<proteinExistence type="predicted"/>
<evidence type="ECO:0000256" key="1">
    <source>
        <dbReference type="ARBA" id="ARBA00022737"/>
    </source>
</evidence>
<dbReference type="EMBL" id="GIBP01010658">
    <property type="protein sequence ID" value="NDV39627.1"/>
    <property type="molecule type" value="Transcribed_RNA"/>
</dbReference>